<evidence type="ECO:0000313" key="1">
    <source>
        <dbReference type="EMBL" id="WQG84431.1"/>
    </source>
</evidence>
<organism evidence="1 2">
    <name type="scientific">Kangiella aquimarina</name>
    <dbReference type="NCBI Taxonomy" id="261965"/>
    <lineage>
        <taxon>Bacteria</taxon>
        <taxon>Pseudomonadati</taxon>
        <taxon>Pseudomonadota</taxon>
        <taxon>Gammaproteobacteria</taxon>
        <taxon>Kangiellales</taxon>
        <taxon>Kangiellaceae</taxon>
        <taxon>Kangiella</taxon>
    </lineage>
</organism>
<evidence type="ECO:0000313" key="2">
    <source>
        <dbReference type="Proteomes" id="UP001324185"/>
    </source>
</evidence>
<gene>
    <name evidence="1" type="ORF">SR900_08130</name>
</gene>
<dbReference type="RefSeq" id="WP_018624900.1">
    <property type="nucleotide sequence ID" value="NZ_CP140158.1"/>
</dbReference>
<name>A0ABZ0X231_9GAMM</name>
<dbReference type="Proteomes" id="UP001324185">
    <property type="component" value="Chromosome"/>
</dbReference>
<protein>
    <submittedName>
        <fullName evidence="1">Uncharacterized protein</fullName>
    </submittedName>
</protein>
<reference evidence="1 2" key="1">
    <citation type="submission" date="2023-11" db="EMBL/GenBank/DDBJ databases">
        <title>MicrobeMod: A computational toolkit for identifying prokaryotic methylation and restriction-modification with nanopore sequencing.</title>
        <authorList>
            <person name="Crits-Christoph A."/>
            <person name="Kang S.C."/>
            <person name="Lee H."/>
            <person name="Ostrov N."/>
        </authorList>
    </citation>
    <scope>NUCLEOTIDE SEQUENCE [LARGE SCALE GENOMIC DNA]</scope>
    <source>
        <strain evidence="1 2">DSMZ 16071</strain>
    </source>
</reference>
<accession>A0ABZ0X231</accession>
<dbReference type="EMBL" id="CP140158">
    <property type="protein sequence ID" value="WQG84431.1"/>
    <property type="molecule type" value="Genomic_DNA"/>
</dbReference>
<sequence length="142" mass="16403">MSKAKMLLFKRSQVCKLLDIRVGQFEYWFPLFTPSDFDRRALTVQQTFAFSVVVHLLNVVKVNPANLPAQAVRDSLVRMVELSPSAGCYNFMWALKYDSKTVHIFPADDPSIHHSVQTSSVTLLVNLDPLWQRFREHFSPIY</sequence>
<proteinExistence type="predicted"/>
<keyword evidence="2" id="KW-1185">Reference proteome</keyword>